<feature type="compositionally biased region" description="Low complexity" evidence="7">
    <location>
        <begin position="910"/>
        <end position="919"/>
    </location>
</feature>
<feature type="compositionally biased region" description="Basic residues" evidence="7">
    <location>
        <begin position="1240"/>
        <end position="1259"/>
    </location>
</feature>
<feature type="compositionally biased region" description="Basic and acidic residues" evidence="7">
    <location>
        <begin position="1422"/>
        <end position="1432"/>
    </location>
</feature>
<feature type="compositionally biased region" description="Polar residues" evidence="7">
    <location>
        <begin position="123"/>
        <end position="137"/>
    </location>
</feature>
<dbReference type="PANTHER" id="PTHR22928:SF3">
    <property type="entry name" value="TELOMERE-ASSOCIATED PROTEIN RIF1"/>
    <property type="match status" value="1"/>
</dbReference>
<dbReference type="PANTHER" id="PTHR22928">
    <property type="entry name" value="TELOMERE-ASSOCIATED PROTEIN RIF1"/>
    <property type="match status" value="1"/>
</dbReference>
<evidence type="ECO:0000313" key="9">
    <source>
        <dbReference type="EMBL" id="GAO16697.1"/>
    </source>
</evidence>
<protein>
    <recommendedName>
        <fullName evidence="8">Telomere-associated protein Rif1 N-terminal domain-containing protein</fullName>
    </recommendedName>
</protein>
<proteinExistence type="predicted"/>
<evidence type="ECO:0000313" key="10">
    <source>
        <dbReference type="Proteomes" id="UP000054053"/>
    </source>
</evidence>
<feature type="compositionally biased region" description="Polar residues" evidence="7">
    <location>
        <begin position="860"/>
        <end position="872"/>
    </location>
</feature>
<feature type="compositionally biased region" description="Low complexity" evidence="7">
    <location>
        <begin position="97"/>
        <end position="117"/>
    </location>
</feature>
<dbReference type="Pfam" id="PF12231">
    <property type="entry name" value="Rif1_N"/>
    <property type="match status" value="1"/>
</dbReference>
<feature type="compositionally biased region" description="Polar residues" evidence="7">
    <location>
        <begin position="940"/>
        <end position="953"/>
    </location>
</feature>
<feature type="region of interest" description="Disordered" evidence="7">
    <location>
        <begin position="97"/>
        <end position="137"/>
    </location>
</feature>
<evidence type="ECO:0000256" key="4">
    <source>
        <dbReference type="ARBA" id="ARBA00022895"/>
    </source>
</evidence>
<feature type="region of interest" description="Disordered" evidence="7">
    <location>
        <begin position="860"/>
        <end position="1314"/>
    </location>
</feature>
<evidence type="ECO:0000256" key="5">
    <source>
        <dbReference type="ARBA" id="ARBA00023242"/>
    </source>
</evidence>
<feature type="compositionally biased region" description="Basic and acidic residues" evidence="7">
    <location>
        <begin position="1292"/>
        <end position="1313"/>
    </location>
</feature>
<evidence type="ECO:0000256" key="6">
    <source>
        <dbReference type="ARBA" id="ARBA00023306"/>
    </source>
</evidence>
<name>A0A1B5KZZ0_USTVR</name>
<dbReference type="GO" id="GO:0005634">
    <property type="term" value="C:nucleus"/>
    <property type="evidence" value="ECO:0007669"/>
    <property type="project" value="UniProtKB-SubCell"/>
</dbReference>
<gene>
    <name evidence="9" type="ORF">UVI_02002430</name>
</gene>
<feature type="domain" description="Telomere-associated protein Rif1 N-terminal" evidence="8">
    <location>
        <begin position="159"/>
        <end position="528"/>
    </location>
</feature>
<reference evidence="10" key="1">
    <citation type="journal article" date="2016" name="Genome Announc.">
        <title>Genome sequence of Ustilaginoidea virens IPU010, a rice pathogenic fungus causing false smut.</title>
        <authorList>
            <person name="Kumagai T."/>
            <person name="Ishii T."/>
            <person name="Terai G."/>
            <person name="Umemura M."/>
            <person name="Machida M."/>
            <person name="Asai K."/>
        </authorList>
    </citation>
    <scope>NUCLEOTIDE SEQUENCE [LARGE SCALE GENOMIC DNA]</scope>
    <source>
        <strain evidence="10">IPU010</strain>
    </source>
</reference>
<feature type="compositionally biased region" description="Polar residues" evidence="7">
    <location>
        <begin position="1103"/>
        <end position="1114"/>
    </location>
</feature>
<feature type="region of interest" description="Disordered" evidence="7">
    <location>
        <begin position="1422"/>
        <end position="1443"/>
    </location>
</feature>
<feature type="compositionally biased region" description="Basic and acidic residues" evidence="7">
    <location>
        <begin position="1141"/>
        <end position="1159"/>
    </location>
</feature>
<evidence type="ECO:0000256" key="7">
    <source>
        <dbReference type="SAM" id="MobiDB-lite"/>
    </source>
</evidence>
<comment type="subcellular location">
    <subcellularLocation>
        <location evidence="2">Chromosome</location>
        <location evidence="2">Telomere</location>
    </subcellularLocation>
    <subcellularLocation>
        <location evidence="1">Nucleus</location>
    </subcellularLocation>
</comment>
<feature type="compositionally biased region" description="Polar residues" evidence="7">
    <location>
        <begin position="51"/>
        <end position="74"/>
    </location>
</feature>
<feature type="region of interest" description="Disordered" evidence="7">
    <location>
        <begin position="1"/>
        <end position="81"/>
    </location>
</feature>
<sequence length="1443" mass="160551">MASSAASAPSTNILESLPARPPTPPREAPDRVDIAPKSVAHRNLAFDPELSLQTPPNVNSLTTPVATSSNPNSSRTRKKVEWSAHTEYREAPFYHNSLKLNKSSPPLPAPSSATSKPVKSILKPTSSPNPLTSSVTNQLNGPILPVNIIEMLDSTIKQLAGSDRDSKLDAYMMLSRALKASNNLPDRVALQGKMSLFMQFIQRDITTRAGNGSLDSSLINHSLTLLATFLHFPAIAATLTVDFGIFIIDHSVRSFEDEKLPKDVIRHLMQVVAFQDFSPKVMTFDRVGRLVNSLHRIEKHLKGKSIILSRLHIYKRLVKQSRTHMAAHSDWLKDLFTDLLSSVRDIRTQAITLGTEAGFALRSQKNVLRKVTDIFQACDDNEAYIDFYIKRLQGMLKEKQSSSAVPQIWRVVILFLRCPLDRWQYYGPWMTLVQSAFNMTDNLTKQEANFAWNHYVYMSVSDAKLSPKAIGTLCQPLLSQLRRKSNPKQQDEAIKLRNIVIGGICNLYYYAFAPGNGKYTPDMLWEVTVQPVISQLAELDHRSDTLGDEIMQAARLLVGLLDATTPRIWRQDRIMEMPPVKSDELPGIDSKWTRKNCDKVLDSVGPIVLQKFYDLANKDSLVYRLWQALIHSVMVASAKDIKVSDDTTKFVGCALRLLANALTTEASRSNASNAKFLSSISNFIQLLVNGLGILPFTEKKLSMAIPNTSEPASTPLQKPYPAEKPRELVLTTDVMMDALTNFLDLKTITLWDRVCCHIAKQGRLEKQDRDQITLLLEAGFKSTQAIILQRTAALWNVIVNDEEDAAGYANSLLSIISSIQSKGDALLPLDFTAHSEYGAPCLNPLQKESALINPPLASITENASESSQSPVTTMPRRAVTRRTPELITSSAKRASTPRLRHNNSQIQFEPIISSSPPQDDSQHLTERQKEVRERQRETTALFSEGQTTPQGDSDSLPGPGKERINPSESSEQIQESTPKRSKSFEDAITSTPTPRRGEVIQMDDFNDPPSSPLLPRPYPLLSEIQSRSRAGGAMESWEFSSPPGSPTGHQQPEYADLPSAFPCTSGSPSKSHELPKKRRRVSCQSLTPANAETPADSKHAETVTANRNQATTSAPVVGVTTRARRALQRAGMEEQVSAEARSAERRSGRRAEAKVKRDDETDSNLRSTSGVEKFIKQETTDAALPLQSTSRPIKRHACNKVYDDSTVSPEKPETAPRQISSQVVPSTPIEPPHSIASSVPRRKRKRGARNGGNRIKRRRSVEIDVQESPTPATPGFQNERAGGVETRSGLRRRQEQAAVDERKIRRKESERQSVDLCINLDSGDTDDEVVSQLVTESNAASQSMSDKAEAIDTELSAASKSEAQLKLAEDNIRSAPNEEEKMSIIETLRNDLEQMRGLSLTRAEVYQVEDILMDMKRELFEAERRGRRERGSGRSRKRKLRDE</sequence>
<evidence type="ECO:0000259" key="8">
    <source>
        <dbReference type="Pfam" id="PF12231"/>
    </source>
</evidence>
<feature type="compositionally biased region" description="Basic residues" evidence="7">
    <location>
        <begin position="1433"/>
        <end position="1443"/>
    </location>
</feature>
<dbReference type="Proteomes" id="UP000054053">
    <property type="component" value="Unassembled WGS sequence"/>
</dbReference>
<dbReference type="EMBL" id="BBTG02000001">
    <property type="protein sequence ID" value="GAO16697.1"/>
    <property type="molecule type" value="Genomic_DNA"/>
</dbReference>
<accession>A0A1B5KZZ0</accession>
<keyword evidence="6" id="KW-0131">Cell cycle</keyword>
<keyword evidence="4" id="KW-0779">Telomere</keyword>
<evidence type="ECO:0000256" key="1">
    <source>
        <dbReference type="ARBA" id="ARBA00004123"/>
    </source>
</evidence>
<keyword evidence="3" id="KW-0158">Chromosome</keyword>
<evidence type="ECO:0000256" key="3">
    <source>
        <dbReference type="ARBA" id="ARBA00022454"/>
    </source>
</evidence>
<dbReference type="GO" id="GO:0000723">
    <property type="term" value="P:telomere maintenance"/>
    <property type="evidence" value="ECO:0007669"/>
    <property type="project" value="TreeGrafter"/>
</dbReference>
<feature type="compositionally biased region" description="Pro residues" evidence="7">
    <location>
        <begin position="1009"/>
        <end position="1018"/>
    </location>
</feature>
<feature type="compositionally biased region" description="Polar residues" evidence="7">
    <location>
        <begin position="1"/>
        <end position="14"/>
    </location>
</feature>
<dbReference type="InterPro" id="IPR022031">
    <property type="entry name" value="Rif1_N"/>
</dbReference>
<keyword evidence="5" id="KW-0539">Nucleus</keyword>
<comment type="caution">
    <text evidence="9">The sequence shown here is derived from an EMBL/GenBank/DDBJ whole genome shotgun (WGS) entry which is preliminary data.</text>
</comment>
<feature type="compositionally biased region" description="Basic and acidic residues" evidence="7">
    <location>
        <begin position="920"/>
        <end position="937"/>
    </location>
</feature>
<dbReference type="GO" id="GO:0140445">
    <property type="term" value="C:chromosome, telomeric repeat region"/>
    <property type="evidence" value="ECO:0007669"/>
    <property type="project" value="TreeGrafter"/>
</dbReference>
<evidence type="ECO:0000256" key="2">
    <source>
        <dbReference type="ARBA" id="ARBA00004574"/>
    </source>
</evidence>
<feature type="compositionally biased region" description="Polar residues" evidence="7">
    <location>
        <begin position="966"/>
        <end position="976"/>
    </location>
</feature>
<organism evidence="9 10">
    <name type="scientific">Ustilaginoidea virens</name>
    <name type="common">Rice false smut fungus</name>
    <name type="synonym">Villosiclava virens</name>
    <dbReference type="NCBI Taxonomy" id="1159556"/>
    <lineage>
        <taxon>Eukaryota</taxon>
        <taxon>Fungi</taxon>
        <taxon>Dikarya</taxon>
        <taxon>Ascomycota</taxon>
        <taxon>Pezizomycotina</taxon>
        <taxon>Sordariomycetes</taxon>
        <taxon>Hypocreomycetidae</taxon>
        <taxon>Hypocreales</taxon>
        <taxon>Clavicipitaceae</taxon>
        <taxon>Ustilaginoidea</taxon>
    </lineage>
</organism>